<reference evidence="1" key="1">
    <citation type="submission" date="2014-11" db="EMBL/GenBank/DDBJ databases">
        <authorList>
            <person name="Amaro Gonzalez C."/>
        </authorList>
    </citation>
    <scope>NUCLEOTIDE SEQUENCE</scope>
</reference>
<protein>
    <submittedName>
        <fullName evidence="1">Uncharacterized protein</fullName>
    </submittedName>
</protein>
<dbReference type="EMBL" id="GBXM01106954">
    <property type="protein sequence ID" value="JAH01623.1"/>
    <property type="molecule type" value="Transcribed_RNA"/>
</dbReference>
<organism evidence="1">
    <name type="scientific">Anguilla anguilla</name>
    <name type="common">European freshwater eel</name>
    <name type="synonym">Muraena anguilla</name>
    <dbReference type="NCBI Taxonomy" id="7936"/>
    <lineage>
        <taxon>Eukaryota</taxon>
        <taxon>Metazoa</taxon>
        <taxon>Chordata</taxon>
        <taxon>Craniata</taxon>
        <taxon>Vertebrata</taxon>
        <taxon>Euteleostomi</taxon>
        <taxon>Actinopterygii</taxon>
        <taxon>Neopterygii</taxon>
        <taxon>Teleostei</taxon>
        <taxon>Anguilliformes</taxon>
        <taxon>Anguillidae</taxon>
        <taxon>Anguilla</taxon>
    </lineage>
</organism>
<name>A0A0E9PCP3_ANGAN</name>
<reference evidence="1" key="2">
    <citation type="journal article" date="2015" name="Fish Shellfish Immunol.">
        <title>Early steps in the European eel (Anguilla anguilla)-Vibrio vulnificus interaction in the gills: Role of the RtxA13 toxin.</title>
        <authorList>
            <person name="Callol A."/>
            <person name="Pajuelo D."/>
            <person name="Ebbesson L."/>
            <person name="Teles M."/>
            <person name="MacKenzie S."/>
            <person name="Amaro C."/>
        </authorList>
    </citation>
    <scope>NUCLEOTIDE SEQUENCE</scope>
</reference>
<evidence type="ECO:0000313" key="1">
    <source>
        <dbReference type="EMBL" id="JAH01623.1"/>
    </source>
</evidence>
<proteinExistence type="predicted"/>
<dbReference type="AlphaFoldDB" id="A0A0E9PCP3"/>
<accession>A0A0E9PCP3</accession>
<sequence length="48" mass="5710">MGKKNETHVRQHWNIPLCVLINCSTFINSHGFKKSDQAPFLEQNRRRE</sequence>